<protein>
    <recommendedName>
        <fullName evidence="4">Methyltransferase</fullName>
    </recommendedName>
</protein>
<dbReference type="PANTHER" id="PTHR43591">
    <property type="entry name" value="METHYLTRANSFERASE"/>
    <property type="match status" value="1"/>
</dbReference>
<evidence type="ECO:0008006" key="4">
    <source>
        <dbReference type="Google" id="ProtNLM"/>
    </source>
</evidence>
<sequence length="278" mass="31256">MAEDTQPPLAPTLMEADDQVDEGLGSDDDASDTTSLKSSVINFEIENGRRYHSFRKGAYAFPNDDDELDRMDLENHIWLLLLGGNHYIAPLVEPLKILDLGTGTGLWAIEVADKFPSAHVIGSDLSPVQPQLVPPNCEFLVDDFEQEWMWQDNTFDFIHGRLLLASVTDYPKLFQRAFAALKPGGYLEIHDIDPESYSDDGTLTSDSNSVVWGKLFKEGCARAGRAILPLEDYKRLMQDAGFTEVQEMIQKRPHNAWPKNKGLKRLGMARNSWQEANT</sequence>
<feature type="compositionally biased region" description="Acidic residues" evidence="1">
    <location>
        <begin position="15"/>
        <end position="31"/>
    </location>
</feature>
<evidence type="ECO:0000313" key="2">
    <source>
        <dbReference type="EMBL" id="KAK5079462.1"/>
    </source>
</evidence>
<dbReference type="EMBL" id="JAVRRG010000194">
    <property type="protein sequence ID" value="KAK5079462.1"/>
    <property type="molecule type" value="Genomic_DNA"/>
</dbReference>
<dbReference type="InterPro" id="IPR029063">
    <property type="entry name" value="SAM-dependent_MTases_sf"/>
</dbReference>
<feature type="region of interest" description="Disordered" evidence="1">
    <location>
        <begin position="1"/>
        <end position="34"/>
    </location>
</feature>
<evidence type="ECO:0000256" key="1">
    <source>
        <dbReference type="SAM" id="MobiDB-lite"/>
    </source>
</evidence>
<gene>
    <name evidence="2" type="ORF">LTR24_009252</name>
</gene>
<organism evidence="2 3">
    <name type="scientific">Lithohypha guttulata</name>
    <dbReference type="NCBI Taxonomy" id="1690604"/>
    <lineage>
        <taxon>Eukaryota</taxon>
        <taxon>Fungi</taxon>
        <taxon>Dikarya</taxon>
        <taxon>Ascomycota</taxon>
        <taxon>Pezizomycotina</taxon>
        <taxon>Eurotiomycetes</taxon>
        <taxon>Chaetothyriomycetidae</taxon>
        <taxon>Chaetothyriales</taxon>
        <taxon>Trichomeriaceae</taxon>
        <taxon>Lithohypha</taxon>
    </lineage>
</organism>
<reference evidence="2 3" key="1">
    <citation type="submission" date="2023-08" db="EMBL/GenBank/DDBJ databases">
        <title>Black Yeasts Isolated from many extreme environments.</title>
        <authorList>
            <person name="Coleine C."/>
            <person name="Stajich J.E."/>
            <person name="Selbmann L."/>
        </authorList>
    </citation>
    <scope>NUCLEOTIDE SEQUENCE [LARGE SCALE GENOMIC DNA]</scope>
    <source>
        <strain evidence="2 3">CCFEE 5885</strain>
    </source>
</reference>
<dbReference type="Proteomes" id="UP001345013">
    <property type="component" value="Unassembled WGS sequence"/>
</dbReference>
<proteinExistence type="predicted"/>
<dbReference type="CDD" id="cd02440">
    <property type="entry name" value="AdoMet_MTases"/>
    <property type="match status" value="1"/>
</dbReference>
<dbReference type="Pfam" id="PF13489">
    <property type="entry name" value="Methyltransf_23"/>
    <property type="match status" value="1"/>
</dbReference>
<dbReference type="PANTHER" id="PTHR43591:SF10">
    <property type="entry name" value="ABC TRANSMEMBRANE TYPE-1 DOMAIN-CONTAINING PROTEIN-RELATED"/>
    <property type="match status" value="1"/>
</dbReference>
<dbReference type="Gene3D" id="3.40.50.150">
    <property type="entry name" value="Vaccinia Virus protein VP39"/>
    <property type="match status" value="1"/>
</dbReference>
<comment type="caution">
    <text evidence="2">The sequence shown here is derived from an EMBL/GenBank/DDBJ whole genome shotgun (WGS) entry which is preliminary data.</text>
</comment>
<dbReference type="SUPFAM" id="SSF53335">
    <property type="entry name" value="S-adenosyl-L-methionine-dependent methyltransferases"/>
    <property type="match status" value="1"/>
</dbReference>
<keyword evidence="3" id="KW-1185">Reference proteome</keyword>
<name>A0ABR0JXJ0_9EURO</name>
<accession>A0ABR0JXJ0</accession>
<evidence type="ECO:0000313" key="3">
    <source>
        <dbReference type="Proteomes" id="UP001345013"/>
    </source>
</evidence>